<dbReference type="RefSeq" id="WP_180542967.1">
    <property type="nucleotide sequence ID" value="NZ_JACCJZ010000001.1"/>
</dbReference>
<feature type="transmembrane region" description="Helical" evidence="1">
    <location>
        <begin position="82"/>
        <end position="107"/>
    </location>
</feature>
<feature type="transmembrane region" description="Helical" evidence="1">
    <location>
        <begin position="44"/>
        <end position="70"/>
    </location>
</feature>
<keyword evidence="1" id="KW-1133">Transmembrane helix</keyword>
<feature type="transmembrane region" description="Helical" evidence="1">
    <location>
        <begin position="12"/>
        <end position="32"/>
    </location>
</feature>
<keyword evidence="1" id="KW-0812">Transmembrane</keyword>
<name>A0A7Z0QNP6_9GAMM</name>
<evidence type="ECO:0000313" key="3">
    <source>
        <dbReference type="Proteomes" id="UP000589896"/>
    </source>
</evidence>
<protein>
    <submittedName>
        <fullName evidence="2">Uncharacterized protein</fullName>
    </submittedName>
</protein>
<dbReference type="AlphaFoldDB" id="A0A7Z0QNP6"/>
<proteinExistence type="predicted"/>
<reference evidence="2 3" key="1">
    <citation type="submission" date="2020-07" db="EMBL/GenBank/DDBJ databases">
        <title>isolation of Luteimonas sp. SJ-16.</title>
        <authorList>
            <person name="Huang X.-X."/>
            <person name="Xu L."/>
            <person name="Sun J.-Q."/>
        </authorList>
    </citation>
    <scope>NUCLEOTIDE SEQUENCE [LARGE SCALE GENOMIC DNA]</scope>
    <source>
        <strain evidence="2 3">SJ-16</strain>
    </source>
</reference>
<evidence type="ECO:0000313" key="2">
    <source>
        <dbReference type="EMBL" id="NYZ61201.1"/>
    </source>
</evidence>
<keyword evidence="3" id="KW-1185">Reference proteome</keyword>
<dbReference type="Proteomes" id="UP000589896">
    <property type="component" value="Unassembled WGS sequence"/>
</dbReference>
<gene>
    <name evidence="2" type="ORF">H0E82_00285</name>
</gene>
<accession>A0A7Z0QNP6</accession>
<keyword evidence="1" id="KW-0472">Membrane</keyword>
<dbReference type="EMBL" id="JACCJZ010000001">
    <property type="protein sequence ID" value="NYZ61201.1"/>
    <property type="molecule type" value="Genomic_DNA"/>
</dbReference>
<evidence type="ECO:0000256" key="1">
    <source>
        <dbReference type="SAM" id="Phobius"/>
    </source>
</evidence>
<organism evidence="2 3">
    <name type="scientific">Luteimonas deserti</name>
    <dbReference type="NCBI Taxonomy" id="2752306"/>
    <lineage>
        <taxon>Bacteria</taxon>
        <taxon>Pseudomonadati</taxon>
        <taxon>Pseudomonadota</taxon>
        <taxon>Gammaproteobacteria</taxon>
        <taxon>Lysobacterales</taxon>
        <taxon>Lysobacteraceae</taxon>
        <taxon>Luteimonas</taxon>
    </lineage>
</organism>
<sequence length="113" mass="11791">MPDADLLTLLLRQLPGLLPTLVGLGIGLALAARHRARLGAAGRIALLGFGLLTLTTLASSLFFVAMQMLAMRQAIDLQLLRWIYPAASAGFAILTGAGFVLLGLALARGATPR</sequence>
<comment type="caution">
    <text evidence="2">The sequence shown here is derived from an EMBL/GenBank/DDBJ whole genome shotgun (WGS) entry which is preliminary data.</text>
</comment>